<protein>
    <submittedName>
        <fullName evidence="2">Uncharacterized protein</fullName>
    </submittedName>
</protein>
<keyword evidence="1" id="KW-1133">Transmembrane helix</keyword>
<keyword evidence="1" id="KW-0812">Transmembrane</keyword>
<proteinExistence type="predicted"/>
<reference evidence="2 3" key="1">
    <citation type="journal article" date="2018" name="Nat. Biotechnol.">
        <title>A standardized bacterial taxonomy based on genome phylogeny substantially revises the tree of life.</title>
        <authorList>
            <person name="Parks D.H."/>
            <person name="Chuvochina M."/>
            <person name="Waite D.W."/>
            <person name="Rinke C."/>
            <person name="Skarshewski A."/>
            <person name="Chaumeil P.A."/>
            <person name="Hugenholtz P."/>
        </authorList>
    </citation>
    <scope>NUCLEOTIDE SEQUENCE [LARGE SCALE GENOMIC DNA]</scope>
    <source>
        <strain evidence="2">UBA8733</strain>
    </source>
</reference>
<dbReference type="EMBL" id="DMAN01000406">
    <property type="protein sequence ID" value="HAE29057.1"/>
    <property type="molecule type" value="Genomic_DNA"/>
</dbReference>
<feature type="transmembrane region" description="Helical" evidence="1">
    <location>
        <begin position="36"/>
        <end position="62"/>
    </location>
</feature>
<organism evidence="2 3">
    <name type="scientific">Hyphomonas adhaerens</name>
    <dbReference type="NCBI Taxonomy" id="81029"/>
    <lineage>
        <taxon>Bacteria</taxon>
        <taxon>Pseudomonadati</taxon>
        <taxon>Pseudomonadota</taxon>
        <taxon>Alphaproteobacteria</taxon>
        <taxon>Hyphomonadales</taxon>
        <taxon>Hyphomonadaceae</taxon>
        <taxon>Hyphomonas</taxon>
    </lineage>
</organism>
<evidence type="ECO:0000313" key="2">
    <source>
        <dbReference type="EMBL" id="HAE29057.1"/>
    </source>
</evidence>
<evidence type="ECO:0000313" key="3">
    <source>
        <dbReference type="Proteomes" id="UP000259610"/>
    </source>
</evidence>
<evidence type="ECO:0000256" key="1">
    <source>
        <dbReference type="SAM" id="Phobius"/>
    </source>
</evidence>
<keyword evidence="1" id="KW-0472">Membrane</keyword>
<gene>
    <name evidence="2" type="ORF">DCG58_18000</name>
</gene>
<accession>A0A3B9H320</accession>
<dbReference type="Proteomes" id="UP000259610">
    <property type="component" value="Unassembled WGS sequence"/>
</dbReference>
<name>A0A3B9H320_9PROT</name>
<sequence>MWIGAAAGLFAGWIVGAVFTKGPKTPMEAVSGDYESGGLGCFAFLVLIAVFVGGGVIAGAILGGGG</sequence>
<comment type="caution">
    <text evidence="2">The sequence shown here is derived from an EMBL/GenBank/DDBJ whole genome shotgun (WGS) entry which is preliminary data.</text>
</comment>
<dbReference type="AlphaFoldDB" id="A0A3B9H320"/>